<dbReference type="SUPFAM" id="SSF50685">
    <property type="entry name" value="Barwin-like endoglucanases"/>
    <property type="match status" value="1"/>
</dbReference>
<gene>
    <name evidence="3" type="ORF">SCHCODRAFT_236063</name>
</gene>
<keyword evidence="1 2" id="KW-0732">Signal</keyword>
<keyword evidence="4" id="KW-1185">Reference proteome</keyword>
<dbReference type="PANTHER" id="PTHR31836:SF28">
    <property type="entry name" value="SRCR DOMAIN-CONTAINING PROTEIN-RELATED"/>
    <property type="match status" value="1"/>
</dbReference>
<evidence type="ECO:0000256" key="2">
    <source>
        <dbReference type="SAM" id="SignalP"/>
    </source>
</evidence>
<dbReference type="CDD" id="cd22191">
    <property type="entry name" value="DPBB_RlpA_EXP_N-like"/>
    <property type="match status" value="1"/>
</dbReference>
<dbReference type="Gene3D" id="2.40.40.10">
    <property type="entry name" value="RlpA-like domain"/>
    <property type="match status" value="1"/>
</dbReference>
<dbReference type="InterPro" id="IPR036908">
    <property type="entry name" value="RlpA-like_sf"/>
</dbReference>
<dbReference type="Proteomes" id="UP000007431">
    <property type="component" value="Unassembled WGS sequence"/>
</dbReference>
<dbReference type="HOGENOM" id="CLU_047639_6_0_1"/>
<evidence type="ECO:0000313" key="3">
    <source>
        <dbReference type="EMBL" id="EFI95708.1"/>
    </source>
</evidence>
<dbReference type="RefSeq" id="XP_003030611.1">
    <property type="nucleotide sequence ID" value="XM_003030565.1"/>
</dbReference>
<dbReference type="eggNOG" id="ENOG502SU8X">
    <property type="taxonomic scope" value="Eukaryota"/>
</dbReference>
<dbReference type="GeneID" id="9591596"/>
<evidence type="ECO:0000256" key="1">
    <source>
        <dbReference type="ARBA" id="ARBA00022729"/>
    </source>
</evidence>
<dbReference type="VEuPathDB" id="FungiDB:SCHCODRAFT_0236063"/>
<reference evidence="3 4" key="1">
    <citation type="journal article" date="2010" name="Nat. Biotechnol.">
        <title>Genome sequence of the model mushroom Schizophyllum commune.</title>
        <authorList>
            <person name="Ohm R.A."/>
            <person name="de Jong J.F."/>
            <person name="Lugones L.G."/>
            <person name="Aerts A."/>
            <person name="Kothe E."/>
            <person name="Stajich J.E."/>
            <person name="de Vries R.P."/>
            <person name="Record E."/>
            <person name="Levasseur A."/>
            <person name="Baker S.E."/>
            <person name="Bartholomew K.A."/>
            <person name="Coutinho P.M."/>
            <person name="Erdmann S."/>
            <person name="Fowler T.J."/>
            <person name="Gathman A.C."/>
            <person name="Lombard V."/>
            <person name="Henrissat B."/>
            <person name="Knabe N."/>
            <person name="Kuees U."/>
            <person name="Lilly W.W."/>
            <person name="Lindquist E."/>
            <person name="Lucas S."/>
            <person name="Magnuson J.K."/>
            <person name="Piumi F."/>
            <person name="Raudaskoski M."/>
            <person name="Salamov A."/>
            <person name="Schmutz J."/>
            <person name="Schwarze F.W.M.R."/>
            <person name="vanKuyk P.A."/>
            <person name="Horton J.S."/>
            <person name="Grigoriev I.V."/>
            <person name="Woesten H.A.B."/>
        </authorList>
    </citation>
    <scope>NUCLEOTIDE SEQUENCE [LARGE SCALE GENOMIC DNA]</scope>
    <source>
        <strain evidence="4">H4-8 / FGSC 9210</strain>
    </source>
</reference>
<dbReference type="OMA" id="RCAGCAF"/>
<feature type="chain" id="PRO_5003120739" evidence="2">
    <location>
        <begin position="23"/>
        <end position="151"/>
    </location>
</feature>
<feature type="signal peptide" evidence="2">
    <location>
        <begin position="1"/>
        <end position="22"/>
    </location>
</feature>
<dbReference type="OrthoDB" id="623670at2759"/>
<sequence>MSRTAIFALSALLATLVAPALGSPVPATGSEMAKRGDHSGQATYFEVGEGACGWYSQDSDWVVALDSATYAGGEHCGKTITMTATKDDGSTATGTATVVDECPSCAEGSVGKYFVAHTPFVLTLPKDLSPSFFQNFESLDKGVFQMSWNFD</sequence>
<protein>
    <submittedName>
        <fullName evidence="3">Non-Catalytic module family EXPN protein</fullName>
    </submittedName>
</protein>
<accession>D8Q9R5</accession>
<organism evidence="4">
    <name type="scientific">Schizophyllum commune (strain H4-8 / FGSC 9210)</name>
    <name type="common">Split gill fungus</name>
    <dbReference type="NCBI Taxonomy" id="578458"/>
    <lineage>
        <taxon>Eukaryota</taxon>
        <taxon>Fungi</taxon>
        <taxon>Dikarya</taxon>
        <taxon>Basidiomycota</taxon>
        <taxon>Agaricomycotina</taxon>
        <taxon>Agaricomycetes</taxon>
        <taxon>Agaricomycetidae</taxon>
        <taxon>Agaricales</taxon>
        <taxon>Schizophyllaceae</taxon>
        <taxon>Schizophyllum</taxon>
    </lineage>
</organism>
<dbReference type="InterPro" id="IPR051477">
    <property type="entry name" value="Expansin_CellWall"/>
</dbReference>
<dbReference type="AlphaFoldDB" id="D8Q9R5"/>
<proteinExistence type="predicted"/>
<name>D8Q9R5_SCHCM</name>
<dbReference type="STRING" id="578458.D8Q9R5"/>
<dbReference type="InParanoid" id="D8Q9R5"/>
<dbReference type="EMBL" id="GL377308">
    <property type="protein sequence ID" value="EFI95708.1"/>
    <property type="molecule type" value="Genomic_DNA"/>
</dbReference>
<evidence type="ECO:0000313" key="4">
    <source>
        <dbReference type="Proteomes" id="UP000007431"/>
    </source>
</evidence>
<dbReference type="KEGG" id="scm:SCHCO_0236063"/>
<dbReference type="PANTHER" id="PTHR31836">
    <property type="match status" value="1"/>
</dbReference>